<dbReference type="PROSITE" id="PS50110">
    <property type="entry name" value="RESPONSE_REGULATORY"/>
    <property type="match status" value="1"/>
</dbReference>
<protein>
    <submittedName>
        <fullName evidence="7">Response regulator</fullName>
    </submittedName>
</protein>
<dbReference type="Gene3D" id="1.10.10.60">
    <property type="entry name" value="Homeodomain-like"/>
    <property type="match status" value="2"/>
</dbReference>
<keyword evidence="8" id="KW-1185">Reference proteome</keyword>
<dbReference type="InterPro" id="IPR001789">
    <property type="entry name" value="Sig_transdc_resp-reg_receiver"/>
</dbReference>
<dbReference type="InterPro" id="IPR011006">
    <property type="entry name" value="CheY-like_superfamily"/>
</dbReference>
<dbReference type="AlphaFoldDB" id="A0A9X2MSA4"/>
<name>A0A9X2MSA4_9BACL</name>
<dbReference type="GO" id="GO:0003700">
    <property type="term" value="F:DNA-binding transcription factor activity"/>
    <property type="evidence" value="ECO:0007669"/>
    <property type="project" value="InterPro"/>
</dbReference>
<sequence length="544" mass="62050">MYKILVVDDEPNVSIGIRDFLLASELPLTSVETALNGFEAVDYLRMDHFDLVLTDIQMGRMSGIELMETIYMEQPNLPVVVISAHEKFDFAKKSLRLGARDYLVKPVDEDELLRVVRGVLVEKQEIGKRSLERSIEEQHQHSSDSARRREILMELVTERGLSKEEHNELAAELGGELRGPYFGVISVRLDFSHGGFSQREVLYRDRKLLKFAALNIFEESLSEWDGLTMNGFGNELIGIIQLGEEDAAGQNQSLQSQLHLVGQFVAVNFKQYLNMDATIGMSSLQADATLLPKQMEEAHLSAEWKKLHPEQQVFYYGDVAAQDSLNMVEWMERVEECVQLLRGGDNEQLAPCIRDVVRHLEKLGHTDELVNSYFGMLAYRIYGLLIEIGHGNGTSLRRFDPDVYFRDLPSASKIERLASYIEAAARSLGDLARERDRSLLAKITGFIQNHYRNPALKIQDIAGEVHFSSAYLRYLFKRETNRSVWDYVTELRIEEAKYLLATTDKKRYEIANEVGYESPEHFSRMFKRYAGVSPADYRKGAGGI</sequence>
<proteinExistence type="predicted"/>
<dbReference type="RefSeq" id="WP_257448974.1">
    <property type="nucleotide sequence ID" value="NZ_JANIPJ010000014.1"/>
</dbReference>
<dbReference type="InterPro" id="IPR020449">
    <property type="entry name" value="Tscrpt_reg_AraC-type_HTH"/>
</dbReference>
<keyword evidence="1" id="KW-0805">Transcription regulation</keyword>
<evidence type="ECO:0000313" key="7">
    <source>
        <dbReference type="EMBL" id="MCR2805961.1"/>
    </source>
</evidence>
<reference evidence="7" key="1">
    <citation type="submission" date="2022-08" db="EMBL/GenBank/DDBJ databases">
        <title>The genomic sequence of strain Paenibacillus sp. SCIV0701.</title>
        <authorList>
            <person name="Zhao H."/>
        </authorList>
    </citation>
    <scope>NUCLEOTIDE SEQUENCE</scope>
    <source>
        <strain evidence="7">SCIV0701</strain>
    </source>
</reference>
<feature type="modified residue" description="4-aspartylphosphate" evidence="4">
    <location>
        <position position="55"/>
    </location>
</feature>
<dbReference type="SMART" id="SM00448">
    <property type="entry name" value="REC"/>
    <property type="match status" value="1"/>
</dbReference>
<dbReference type="InterPro" id="IPR018060">
    <property type="entry name" value="HTH_AraC"/>
</dbReference>
<evidence type="ECO:0000256" key="3">
    <source>
        <dbReference type="ARBA" id="ARBA00023163"/>
    </source>
</evidence>
<dbReference type="CDD" id="cd17536">
    <property type="entry name" value="REC_YesN-like"/>
    <property type="match status" value="1"/>
</dbReference>
<dbReference type="Pfam" id="PF12833">
    <property type="entry name" value="HTH_18"/>
    <property type="match status" value="1"/>
</dbReference>
<evidence type="ECO:0000256" key="4">
    <source>
        <dbReference type="PROSITE-ProRule" id="PRU00169"/>
    </source>
</evidence>
<feature type="domain" description="Response regulatory" evidence="6">
    <location>
        <begin position="3"/>
        <end position="120"/>
    </location>
</feature>
<dbReference type="Pfam" id="PF00072">
    <property type="entry name" value="Response_reg"/>
    <property type="match status" value="1"/>
</dbReference>
<dbReference type="SUPFAM" id="SSF46689">
    <property type="entry name" value="Homeodomain-like"/>
    <property type="match status" value="2"/>
</dbReference>
<dbReference type="PRINTS" id="PR00032">
    <property type="entry name" value="HTHARAC"/>
</dbReference>
<keyword evidence="2" id="KW-0238">DNA-binding</keyword>
<dbReference type="SUPFAM" id="SSF52172">
    <property type="entry name" value="CheY-like"/>
    <property type="match status" value="1"/>
</dbReference>
<dbReference type="GO" id="GO:0043565">
    <property type="term" value="F:sequence-specific DNA binding"/>
    <property type="evidence" value="ECO:0007669"/>
    <property type="project" value="InterPro"/>
</dbReference>
<dbReference type="PANTHER" id="PTHR43280:SF2">
    <property type="entry name" value="HTH-TYPE TRANSCRIPTIONAL REGULATOR EXSA"/>
    <property type="match status" value="1"/>
</dbReference>
<keyword evidence="3" id="KW-0804">Transcription</keyword>
<dbReference type="InterPro" id="IPR009057">
    <property type="entry name" value="Homeodomain-like_sf"/>
</dbReference>
<evidence type="ECO:0000259" key="5">
    <source>
        <dbReference type="PROSITE" id="PS01124"/>
    </source>
</evidence>
<accession>A0A9X2MSA4</accession>
<dbReference type="PANTHER" id="PTHR43280">
    <property type="entry name" value="ARAC-FAMILY TRANSCRIPTIONAL REGULATOR"/>
    <property type="match status" value="1"/>
</dbReference>
<dbReference type="Gene3D" id="3.40.50.2300">
    <property type="match status" value="1"/>
</dbReference>
<feature type="domain" description="HTH araC/xylS-type" evidence="5">
    <location>
        <begin position="441"/>
        <end position="540"/>
    </location>
</feature>
<evidence type="ECO:0000259" key="6">
    <source>
        <dbReference type="PROSITE" id="PS50110"/>
    </source>
</evidence>
<evidence type="ECO:0000256" key="1">
    <source>
        <dbReference type="ARBA" id="ARBA00023015"/>
    </source>
</evidence>
<comment type="caution">
    <text evidence="7">The sequence shown here is derived from an EMBL/GenBank/DDBJ whole genome shotgun (WGS) entry which is preliminary data.</text>
</comment>
<evidence type="ECO:0000256" key="2">
    <source>
        <dbReference type="ARBA" id="ARBA00023125"/>
    </source>
</evidence>
<dbReference type="EMBL" id="JANIPJ010000014">
    <property type="protein sequence ID" value="MCR2805961.1"/>
    <property type="molecule type" value="Genomic_DNA"/>
</dbReference>
<dbReference type="Proteomes" id="UP001141950">
    <property type="component" value="Unassembled WGS sequence"/>
</dbReference>
<dbReference type="SMART" id="SM00342">
    <property type="entry name" value="HTH_ARAC"/>
    <property type="match status" value="1"/>
</dbReference>
<gene>
    <name evidence="7" type="ORF">NQZ67_18925</name>
</gene>
<organism evidence="7 8">
    <name type="scientific">Paenibacillus soyae</name>
    <dbReference type="NCBI Taxonomy" id="2969249"/>
    <lineage>
        <taxon>Bacteria</taxon>
        <taxon>Bacillati</taxon>
        <taxon>Bacillota</taxon>
        <taxon>Bacilli</taxon>
        <taxon>Bacillales</taxon>
        <taxon>Paenibacillaceae</taxon>
        <taxon>Paenibacillus</taxon>
    </lineage>
</organism>
<keyword evidence="4" id="KW-0597">Phosphoprotein</keyword>
<dbReference type="GO" id="GO:0000160">
    <property type="term" value="P:phosphorelay signal transduction system"/>
    <property type="evidence" value="ECO:0007669"/>
    <property type="project" value="InterPro"/>
</dbReference>
<evidence type="ECO:0000313" key="8">
    <source>
        <dbReference type="Proteomes" id="UP001141950"/>
    </source>
</evidence>
<dbReference type="PROSITE" id="PS01124">
    <property type="entry name" value="HTH_ARAC_FAMILY_2"/>
    <property type="match status" value="1"/>
</dbReference>